<sequence>MKKALQPHVGWHGARVSFLAKFKLALLKVKTVNLSELALGCEGKALAESNYKRLQRFFRGFDLDDKA</sequence>
<protein>
    <submittedName>
        <fullName evidence="1">Uncharacterized protein</fullName>
    </submittedName>
</protein>
<evidence type="ECO:0000313" key="2">
    <source>
        <dbReference type="Proteomes" id="UP000186657"/>
    </source>
</evidence>
<accession>A0A1U7N703</accession>
<keyword evidence="2" id="KW-1185">Reference proteome</keyword>
<organism evidence="1 2">
    <name type="scientific">Moorena bouillonii PNG</name>
    <dbReference type="NCBI Taxonomy" id="568701"/>
    <lineage>
        <taxon>Bacteria</taxon>
        <taxon>Bacillati</taxon>
        <taxon>Cyanobacteriota</taxon>
        <taxon>Cyanophyceae</taxon>
        <taxon>Coleofasciculales</taxon>
        <taxon>Coleofasciculaceae</taxon>
        <taxon>Moorena</taxon>
    </lineage>
</organism>
<dbReference type="EMBL" id="MKZS01000001">
    <property type="protein sequence ID" value="OLT61722.1"/>
    <property type="molecule type" value="Genomic_DNA"/>
</dbReference>
<gene>
    <name evidence="1" type="ORF">BJP37_24550</name>
</gene>
<dbReference type="AlphaFoldDB" id="A0A1U7N703"/>
<dbReference type="Proteomes" id="UP000186657">
    <property type="component" value="Unassembled WGS sequence"/>
</dbReference>
<comment type="caution">
    <text evidence="1">The sequence shown here is derived from an EMBL/GenBank/DDBJ whole genome shotgun (WGS) entry which is preliminary data.</text>
</comment>
<name>A0A1U7N703_9CYAN</name>
<evidence type="ECO:0000313" key="1">
    <source>
        <dbReference type="EMBL" id="OLT61722.1"/>
    </source>
</evidence>
<proteinExistence type="predicted"/>
<reference evidence="1 2" key="1">
    <citation type="submission" date="2016-10" db="EMBL/GenBank/DDBJ databases">
        <title>Comparative genomics uncovers the prolific and rare metabolic potential of the cyanobacterial genus Moorea.</title>
        <authorList>
            <person name="Leao T."/>
            <person name="Castelao G."/>
            <person name="Korobeynikov A."/>
            <person name="Monroe E.A."/>
            <person name="Podell S."/>
            <person name="Glukhov E."/>
            <person name="Allen E."/>
            <person name="Gerwick W.H."/>
            <person name="Gerwick L."/>
        </authorList>
    </citation>
    <scope>NUCLEOTIDE SEQUENCE [LARGE SCALE GENOMIC DNA]</scope>
    <source>
        <strain evidence="1 2">PNG5-198</strain>
    </source>
</reference>